<gene>
    <name evidence="2" type="ORF">MESINF_0457</name>
</gene>
<name>A0A7Z7LDE3_9BACT</name>
<feature type="signal peptide" evidence="1">
    <location>
        <begin position="1"/>
        <end position="18"/>
    </location>
</feature>
<evidence type="ECO:0000256" key="1">
    <source>
        <dbReference type="SAM" id="SignalP"/>
    </source>
</evidence>
<organism evidence="2 3">
    <name type="scientific">Mesotoga infera</name>
    <dbReference type="NCBI Taxonomy" id="1236046"/>
    <lineage>
        <taxon>Bacteria</taxon>
        <taxon>Thermotogati</taxon>
        <taxon>Thermotogota</taxon>
        <taxon>Thermotogae</taxon>
        <taxon>Kosmotogales</taxon>
        <taxon>Kosmotogaceae</taxon>
        <taxon>Mesotoga</taxon>
    </lineage>
</organism>
<protein>
    <recommendedName>
        <fullName evidence="4">Outer membrane protein beta-barrel domain-containing protein</fullName>
    </recommendedName>
</protein>
<keyword evidence="3" id="KW-1185">Reference proteome</keyword>
<reference evidence="2 3" key="1">
    <citation type="submission" date="2017-01" db="EMBL/GenBank/DDBJ databases">
        <authorList>
            <person name="Erauso G."/>
        </authorList>
    </citation>
    <scope>NUCLEOTIDE SEQUENCE [LARGE SCALE GENOMIC DNA]</scope>
    <source>
        <strain evidence="2">MESINF1</strain>
    </source>
</reference>
<dbReference type="AlphaFoldDB" id="A0A7Z7LDE3"/>
<evidence type="ECO:0008006" key="4">
    <source>
        <dbReference type="Google" id="ProtNLM"/>
    </source>
</evidence>
<feature type="chain" id="PRO_5030716765" description="Outer membrane protein beta-barrel domain-containing protein" evidence="1">
    <location>
        <begin position="19"/>
        <end position="231"/>
    </location>
</feature>
<sequence length="231" mass="25999">MFLRFLWLSLLLAAVTVAAGNVGLQVDAGVSMPWSGYLKNIETGERVEIIKRANFRAFFQTTIGYTFFEEHSIEAMISPFSIESRLEQDGDEGPTEYTSRYVQDTYRLRYRYLLPPLERFCLQIGLHATLQMKELVIDGSREYTNKWINFSFGPSALISISMNEIVSLIIEVEAGIGADNGFLDIFAGLNLSGPFYFVRAGIRNLSTNGFSGVEALSTSFWNFGAQFRAVF</sequence>
<dbReference type="Proteomes" id="UP000250796">
    <property type="component" value="Chromosome MESINF"/>
</dbReference>
<evidence type="ECO:0000313" key="2">
    <source>
        <dbReference type="EMBL" id="SSC11906.1"/>
    </source>
</evidence>
<keyword evidence="1" id="KW-0732">Signal</keyword>
<dbReference type="RefSeq" id="WP_169698336.1">
    <property type="nucleotide sequence ID" value="NZ_LS974202.1"/>
</dbReference>
<accession>A0A7Z7LDE3</accession>
<dbReference type="KEGG" id="minf:MESINF_0457"/>
<dbReference type="EMBL" id="LS974202">
    <property type="protein sequence ID" value="SSC11906.1"/>
    <property type="molecule type" value="Genomic_DNA"/>
</dbReference>
<proteinExistence type="predicted"/>
<evidence type="ECO:0000313" key="3">
    <source>
        <dbReference type="Proteomes" id="UP000250796"/>
    </source>
</evidence>